<gene>
    <name evidence="6" type="ORF">BCF55_1584</name>
</gene>
<keyword evidence="5" id="KW-0732">Signal</keyword>
<dbReference type="CDD" id="cd02968">
    <property type="entry name" value="SCO"/>
    <property type="match status" value="1"/>
</dbReference>
<evidence type="ECO:0000256" key="4">
    <source>
        <dbReference type="SAM" id="Phobius"/>
    </source>
</evidence>
<feature type="transmembrane region" description="Helical" evidence="4">
    <location>
        <begin position="204"/>
        <end position="222"/>
    </location>
</feature>
<organism evidence="6 7">
    <name type="scientific">Hydrogenivirga caldilitoris</name>
    <dbReference type="NCBI Taxonomy" id="246264"/>
    <lineage>
        <taxon>Bacteria</taxon>
        <taxon>Pseudomonadati</taxon>
        <taxon>Aquificota</taxon>
        <taxon>Aquificia</taxon>
        <taxon>Aquificales</taxon>
        <taxon>Aquificaceae</taxon>
        <taxon>Hydrogenivirga</taxon>
    </lineage>
</organism>
<proteinExistence type="inferred from homology"/>
<keyword evidence="4" id="KW-0812">Transmembrane</keyword>
<evidence type="ECO:0000256" key="3">
    <source>
        <dbReference type="PIRSR" id="PIRSR603782-2"/>
    </source>
</evidence>
<dbReference type="Pfam" id="PF02630">
    <property type="entry name" value="SCO1-SenC"/>
    <property type="match status" value="1"/>
</dbReference>
<evidence type="ECO:0000256" key="2">
    <source>
        <dbReference type="PIRSR" id="PIRSR603782-1"/>
    </source>
</evidence>
<feature type="binding site" evidence="2">
    <location>
        <position position="74"/>
    </location>
    <ligand>
        <name>Cu cation</name>
        <dbReference type="ChEBI" id="CHEBI:23378"/>
    </ligand>
</feature>
<feature type="signal peptide" evidence="5">
    <location>
        <begin position="1"/>
        <end position="21"/>
    </location>
</feature>
<comment type="caution">
    <text evidence="6">The sequence shown here is derived from an EMBL/GenBank/DDBJ whole genome shotgun (WGS) entry which is preliminary data.</text>
</comment>
<feature type="disulfide bond" description="Redox-active" evidence="3">
    <location>
        <begin position="70"/>
        <end position="74"/>
    </location>
</feature>
<protein>
    <submittedName>
        <fullName evidence="6">Protein SCO1/2</fullName>
    </submittedName>
</protein>
<keyword evidence="2" id="KW-0186">Copper</keyword>
<keyword evidence="4" id="KW-1133">Transmembrane helix</keyword>
<reference evidence="6 7" key="1">
    <citation type="submission" date="2018-10" db="EMBL/GenBank/DDBJ databases">
        <title>Genomic Encyclopedia of Archaeal and Bacterial Type Strains, Phase II (KMG-II): from individual species to whole genera.</title>
        <authorList>
            <person name="Goeker M."/>
        </authorList>
    </citation>
    <scope>NUCLEOTIDE SEQUENCE [LARGE SCALE GENOMIC DNA]</scope>
    <source>
        <strain evidence="6 7">DSM 16510</strain>
    </source>
</reference>
<evidence type="ECO:0000313" key="6">
    <source>
        <dbReference type="EMBL" id="RLJ71285.1"/>
    </source>
</evidence>
<dbReference type="SUPFAM" id="SSF52833">
    <property type="entry name" value="Thioredoxin-like"/>
    <property type="match status" value="1"/>
</dbReference>
<keyword evidence="3" id="KW-1015">Disulfide bond</keyword>
<keyword evidence="2" id="KW-0479">Metal-binding</keyword>
<feature type="chain" id="PRO_5019746485" evidence="5">
    <location>
        <begin position="22"/>
        <end position="235"/>
    </location>
</feature>
<sequence length="235" mass="26606">MSLLAPLVSLLLLFLFSFSQTGGTGIPPNESRTLGNRVPDVLLVDSEGTEFNLYSLRGKPVIISPVYTHCTSACPIITESLKKVIKLFGEVGKDFYILTLTFDPQDTVPDLKSFAEKHGLNYKGWKVVLVRDRTQLFKLLDAIDFRFATLPNRDFVHPNLIVFLDKDMVIRKYMYGVTFDKLEFANALRIARGEVALPEKFRGYLFLLGMLGFTGTIVFTIVRLTQIRYRRKAAA</sequence>
<dbReference type="InterPro" id="IPR003782">
    <property type="entry name" value="SCO1/SenC"/>
</dbReference>
<keyword evidence="4" id="KW-0472">Membrane</keyword>
<dbReference type="GO" id="GO:0046872">
    <property type="term" value="F:metal ion binding"/>
    <property type="evidence" value="ECO:0007669"/>
    <property type="project" value="UniProtKB-KW"/>
</dbReference>
<accession>A0A497XQP9</accession>
<dbReference type="InterPro" id="IPR036249">
    <property type="entry name" value="Thioredoxin-like_sf"/>
</dbReference>
<keyword evidence="7" id="KW-1185">Reference proteome</keyword>
<dbReference type="EMBL" id="RCCJ01000001">
    <property type="protein sequence ID" value="RLJ71285.1"/>
    <property type="molecule type" value="Genomic_DNA"/>
</dbReference>
<evidence type="ECO:0000256" key="1">
    <source>
        <dbReference type="ARBA" id="ARBA00010996"/>
    </source>
</evidence>
<dbReference type="AlphaFoldDB" id="A0A497XQP9"/>
<feature type="binding site" evidence="2">
    <location>
        <position position="70"/>
    </location>
    <ligand>
        <name>Cu cation</name>
        <dbReference type="ChEBI" id="CHEBI:23378"/>
    </ligand>
</feature>
<dbReference type="PANTHER" id="PTHR12151">
    <property type="entry name" value="ELECTRON TRANSPORT PROTIN SCO1/SENC FAMILY MEMBER"/>
    <property type="match status" value="1"/>
</dbReference>
<evidence type="ECO:0000313" key="7">
    <source>
        <dbReference type="Proteomes" id="UP000267841"/>
    </source>
</evidence>
<dbReference type="OrthoDB" id="5296507at2"/>
<dbReference type="Proteomes" id="UP000267841">
    <property type="component" value="Unassembled WGS sequence"/>
</dbReference>
<dbReference type="PANTHER" id="PTHR12151:SF8">
    <property type="entry name" value="THIOREDOXIN DOMAIN-CONTAINING PROTEIN"/>
    <property type="match status" value="1"/>
</dbReference>
<dbReference type="RefSeq" id="WP_121012443.1">
    <property type="nucleotide sequence ID" value="NZ_RCCJ01000001.1"/>
</dbReference>
<comment type="similarity">
    <text evidence="1">Belongs to the SCO1/2 family.</text>
</comment>
<evidence type="ECO:0000256" key="5">
    <source>
        <dbReference type="SAM" id="SignalP"/>
    </source>
</evidence>
<dbReference type="Gene3D" id="3.40.30.10">
    <property type="entry name" value="Glutaredoxin"/>
    <property type="match status" value="1"/>
</dbReference>
<name>A0A497XQP9_9AQUI</name>